<dbReference type="AlphaFoldDB" id="A0AAE6SMY3"/>
<gene>
    <name evidence="1" type="ORF">GWI30_22370</name>
</gene>
<accession>A0AAE6SMY3</accession>
<reference evidence="1 2" key="1">
    <citation type="submission" date="2020-01" db="EMBL/GenBank/DDBJ databases">
        <title>Complete genome of Aeromonas media MC64.</title>
        <authorList>
            <person name="Cao G."/>
            <person name="Fu J."/>
            <person name="Zhong C."/>
        </authorList>
    </citation>
    <scope>NUCLEOTIDE SEQUENCE [LARGE SCALE GENOMIC DNA]</scope>
    <source>
        <strain evidence="1 2">MC64</strain>
        <plasmid evidence="2">pmc64a</plasmid>
    </source>
</reference>
<keyword evidence="1" id="KW-0614">Plasmid</keyword>
<sequence>MLTKACINPTHRMPVTNVEGAHFSIDGSPVEMAFIQTQDNWGLVSIAGVNKDYCDGGDLKAVFVSGRNIQDVPWLVKGKRSIHLMRNGRFDYELPPAFVMVSNSDDFARSGLLVVRGLHSVEAPVNLTQANAMDLDAQYVMTPTFFDNPSR</sequence>
<dbReference type="RefSeq" id="WP_161507934.1">
    <property type="nucleotide sequence ID" value="NZ_CAWPID010000002.1"/>
</dbReference>
<proteinExistence type="predicted"/>
<evidence type="ECO:0000313" key="1">
    <source>
        <dbReference type="EMBL" id="QHQ53600.1"/>
    </source>
</evidence>
<geneLocation type="plasmid" evidence="2">
    <name>pmc64a</name>
</geneLocation>
<name>A0AAE6SMY3_AERME</name>
<protein>
    <submittedName>
        <fullName evidence="1">Uncharacterized protein</fullName>
    </submittedName>
</protein>
<dbReference type="EMBL" id="CP047963">
    <property type="protein sequence ID" value="QHQ53600.1"/>
    <property type="molecule type" value="Genomic_DNA"/>
</dbReference>
<dbReference type="Proteomes" id="UP000463871">
    <property type="component" value="Plasmid pMC64A"/>
</dbReference>
<organism evidence="1 2">
    <name type="scientific">Aeromonas media</name>
    <dbReference type="NCBI Taxonomy" id="651"/>
    <lineage>
        <taxon>Bacteria</taxon>
        <taxon>Pseudomonadati</taxon>
        <taxon>Pseudomonadota</taxon>
        <taxon>Gammaproteobacteria</taxon>
        <taxon>Aeromonadales</taxon>
        <taxon>Aeromonadaceae</taxon>
        <taxon>Aeromonas</taxon>
    </lineage>
</organism>
<evidence type="ECO:0000313" key="2">
    <source>
        <dbReference type="Proteomes" id="UP000463871"/>
    </source>
</evidence>